<evidence type="ECO:0000313" key="2">
    <source>
        <dbReference type="EMBL" id="CAI0445750.1"/>
    </source>
</evidence>
<reference evidence="2" key="1">
    <citation type="submission" date="2022-08" db="EMBL/GenBank/DDBJ databases">
        <authorList>
            <person name="Gutierrez-Valencia J."/>
        </authorList>
    </citation>
    <scope>NUCLEOTIDE SEQUENCE</scope>
</reference>
<proteinExistence type="predicted"/>
<keyword evidence="3" id="KW-1185">Reference proteome</keyword>
<accession>A0AAV0MH59</accession>
<comment type="caution">
    <text evidence="2">The sequence shown here is derived from an EMBL/GenBank/DDBJ whole genome shotgun (WGS) entry which is preliminary data.</text>
</comment>
<evidence type="ECO:0000313" key="3">
    <source>
        <dbReference type="Proteomes" id="UP001154282"/>
    </source>
</evidence>
<dbReference type="Proteomes" id="UP001154282">
    <property type="component" value="Unassembled WGS sequence"/>
</dbReference>
<dbReference type="AlphaFoldDB" id="A0AAV0MH59"/>
<dbReference type="EMBL" id="CAMGYJ010000007">
    <property type="protein sequence ID" value="CAI0445750.1"/>
    <property type="molecule type" value="Genomic_DNA"/>
</dbReference>
<protein>
    <submittedName>
        <fullName evidence="2">Uncharacterized protein</fullName>
    </submittedName>
</protein>
<feature type="non-terminal residue" evidence="2">
    <location>
        <position position="1"/>
    </location>
</feature>
<name>A0AAV0MH59_9ROSI</name>
<evidence type="ECO:0000256" key="1">
    <source>
        <dbReference type="SAM" id="MobiDB-lite"/>
    </source>
</evidence>
<gene>
    <name evidence="2" type="ORF">LITE_LOCUS28710</name>
</gene>
<feature type="region of interest" description="Disordered" evidence="1">
    <location>
        <begin position="71"/>
        <end position="110"/>
    </location>
</feature>
<organism evidence="2 3">
    <name type="scientific">Linum tenue</name>
    <dbReference type="NCBI Taxonomy" id="586396"/>
    <lineage>
        <taxon>Eukaryota</taxon>
        <taxon>Viridiplantae</taxon>
        <taxon>Streptophyta</taxon>
        <taxon>Embryophyta</taxon>
        <taxon>Tracheophyta</taxon>
        <taxon>Spermatophyta</taxon>
        <taxon>Magnoliopsida</taxon>
        <taxon>eudicotyledons</taxon>
        <taxon>Gunneridae</taxon>
        <taxon>Pentapetalae</taxon>
        <taxon>rosids</taxon>
        <taxon>fabids</taxon>
        <taxon>Malpighiales</taxon>
        <taxon>Linaceae</taxon>
        <taxon>Linum</taxon>
    </lineage>
</organism>
<sequence>LQSETQAALQSSLFFRFFLSPSTGKRSTTEKNKGNETLEIQPPLSFVFSGNRARRKKRTTIHSDSFSLAVLNRDDDDDDDEAGFKGEKEEIDLSGHRGSPMKVEKERPTV</sequence>
<feature type="compositionally biased region" description="Basic and acidic residues" evidence="1">
    <location>
        <begin position="82"/>
        <end position="95"/>
    </location>
</feature>